<keyword evidence="3" id="KW-1185">Reference proteome</keyword>
<dbReference type="SMART" id="SM00869">
    <property type="entry name" value="Autotransporter"/>
    <property type="match status" value="1"/>
</dbReference>
<name>A0A7U3YLA6_DESPD</name>
<gene>
    <name evidence="2" type="ordered locus">Despr_1296</name>
</gene>
<evidence type="ECO:0000259" key="1">
    <source>
        <dbReference type="PROSITE" id="PS51208"/>
    </source>
</evidence>
<dbReference type="InterPro" id="IPR006315">
    <property type="entry name" value="OM_autotransptr_brl_dom"/>
</dbReference>
<dbReference type="SUPFAM" id="SSF103515">
    <property type="entry name" value="Autotransporter"/>
    <property type="match status" value="1"/>
</dbReference>
<dbReference type="AlphaFoldDB" id="A0A7U3YLA6"/>
<dbReference type="InterPro" id="IPR036709">
    <property type="entry name" value="Autotransporte_beta_dom_sf"/>
</dbReference>
<dbReference type="NCBIfam" id="TIGR01414">
    <property type="entry name" value="autotrans_barl"/>
    <property type="match status" value="1"/>
</dbReference>
<reference evidence="2 3" key="1">
    <citation type="journal article" date="2011" name="Stand. Genomic Sci.">
        <title>Complete genome sequence of Desulfobulbus propionicus type strain (1pr3).</title>
        <authorList>
            <person name="Pagani I."/>
            <person name="Lapidus A."/>
            <person name="Nolan M."/>
            <person name="Lucas S."/>
            <person name="Hammon N."/>
            <person name="Deshpande S."/>
            <person name="Cheng J.F."/>
            <person name="Chertkov O."/>
            <person name="Davenport K."/>
            <person name="Tapia R."/>
            <person name="Han C."/>
            <person name="Goodwin L."/>
            <person name="Pitluck S."/>
            <person name="Liolios K."/>
            <person name="Mavromatis K."/>
            <person name="Ivanova N."/>
            <person name="Mikhailova N."/>
            <person name="Pati A."/>
            <person name="Chen A."/>
            <person name="Palaniappan K."/>
            <person name="Land M."/>
            <person name="Hauser L."/>
            <person name="Chang Y.J."/>
            <person name="Jeffries C.D."/>
            <person name="Detter J.C."/>
            <person name="Brambilla E."/>
            <person name="Kannan K.P."/>
            <person name="Djao O.D."/>
            <person name="Rohde M."/>
            <person name="Pukall R."/>
            <person name="Spring S."/>
            <person name="Goker M."/>
            <person name="Sikorski J."/>
            <person name="Woyke T."/>
            <person name="Bristow J."/>
            <person name="Eisen J.A."/>
            <person name="Markowitz V."/>
            <person name="Hugenholtz P."/>
            <person name="Kyrpides N.C."/>
            <person name="Klenk H.P."/>
        </authorList>
    </citation>
    <scope>NUCLEOTIDE SEQUENCE [LARGE SCALE GENOMIC DNA]</scope>
    <source>
        <strain evidence="3">ATCC 33891 / DSM 2032 / 1pr3</strain>
    </source>
</reference>
<accession>A0A7U3YLA6</accession>
<dbReference type="GO" id="GO:0019867">
    <property type="term" value="C:outer membrane"/>
    <property type="evidence" value="ECO:0007669"/>
    <property type="project" value="InterPro"/>
</dbReference>
<dbReference type="PROSITE" id="PS51208">
    <property type="entry name" value="AUTOTRANSPORTER"/>
    <property type="match status" value="1"/>
</dbReference>
<dbReference type="KEGG" id="dpr:Despr_1296"/>
<evidence type="ECO:0000313" key="2">
    <source>
        <dbReference type="EMBL" id="ADW17460.1"/>
    </source>
</evidence>
<protein>
    <submittedName>
        <fullName evidence="2">Outer membrane autotransporter barrel domain protein</fullName>
    </submittedName>
</protein>
<dbReference type="Proteomes" id="UP000006365">
    <property type="component" value="Chromosome"/>
</dbReference>
<dbReference type="EMBL" id="CP002364">
    <property type="protein sequence ID" value="ADW17460.1"/>
    <property type="molecule type" value="Genomic_DNA"/>
</dbReference>
<feature type="domain" description="Autotransporter" evidence="1">
    <location>
        <begin position="258"/>
        <end position="533"/>
    </location>
</feature>
<organism evidence="2 3">
    <name type="scientific">Desulfobulbus propionicus (strain ATCC 33891 / DSM 2032 / VKM B-1956 / 1pr3)</name>
    <dbReference type="NCBI Taxonomy" id="577650"/>
    <lineage>
        <taxon>Bacteria</taxon>
        <taxon>Pseudomonadati</taxon>
        <taxon>Thermodesulfobacteriota</taxon>
        <taxon>Desulfobulbia</taxon>
        <taxon>Desulfobulbales</taxon>
        <taxon>Desulfobulbaceae</taxon>
        <taxon>Desulfobulbus</taxon>
    </lineage>
</organism>
<dbReference type="InterPro" id="IPR005546">
    <property type="entry name" value="Autotransporte_beta"/>
</dbReference>
<sequence>MRRIVSVVIGFLIGLDLLPFAVATAETLADIDQEIQSNQAIKTDRGGLDAFNIYQGVTNDRLERKVAILEQVAIHPRFYQTGDGTRDYTNFYSFTSRAGFTDTELAIVQTDAPLRLYRRGDSGYREASGYLGSWWSDQYRGVPSSRDELAILAAWGSDLQRIYVIDMPAGHTLIGGTAAPMERNGEYRPGGGSQFYYRGAPVDWLVYALFAPDYLKSYAGAVTGAQKLGHGIAVDLGDHLDQTRHAATIDRASNDGGAGDQRDAVWLRGFGGDLDFDEDDGNAVDAQSTGMSLGWQRRFGGTSSSDRSRTYLGLLLSQGRQEQQYQASGVENTAETTMGGLYGLYLHDRLAPRSWFGSFSLLYGGLDLDNAVPGELGHGLDQTYDGNLMVLTVANGLTFRWHDGWSLTPQLQLSHAKVDQDDFNDDLGARIRLRQGDSLVGRLGVEVGKTLWPTGWLQAHCWTKISYLRDFSATNEVWVADDLARSAVDEDGYLMAVGATVQLGQRWSLRGQVETFAGGEQGVQGSLAVHYGW</sequence>
<evidence type="ECO:0000313" key="3">
    <source>
        <dbReference type="Proteomes" id="UP000006365"/>
    </source>
</evidence>
<proteinExistence type="predicted"/>
<dbReference type="Gene3D" id="2.40.128.130">
    <property type="entry name" value="Autotransporter beta-domain"/>
    <property type="match status" value="1"/>
</dbReference>
<dbReference type="Pfam" id="PF03797">
    <property type="entry name" value="Autotransporter"/>
    <property type="match status" value="1"/>
</dbReference>